<reference evidence="6 7" key="1">
    <citation type="submission" date="2020-10" db="EMBL/GenBank/DDBJ databases">
        <title>Genome sequencing of Massilia sp. LPB0304.</title>
        <authorList>
            <person name="Kim J."/>
        </authorList>
    </citation>
    <scope>NUCLEOTIDE SEQUENCE [LARGE SCALE GENOMIC DNA]</scope>
    <source>
        <strain evidence="6 7">LPB0304</strain>
    </source>
</reference>
<comment type="subcellular location">
    <subcellularLocation>
        <location evidence="1">Secreted</location>
    </subcellularLocation>
</comment>
<feature type="chain" id="PRO_5032494514" evidence="5">
    <location>
        <begin position="24"/>
        <end position="539"/>
    </location>
</feature>
<evidence type="ECO:0000313" key="7">
    <source>
        <dbReference type="Proteomes" id="UP000593875"/>
    </source>
</evidence>
<keyword evidence="6" id="KW-0560">Oxidoreductase</keyword>
<keyword evidence="5" id="KW-0732">Signal</keyword>
<dbReference type="PANTHER" id="PTHR11475:SF4">
    <property type="entry name" value="CHORION PEROXIDASE"/>
    <property type="match status" value="1"/>
</dbReference>
<gene>
    <name evidence="6" type="ORF">LPB04_14620</name>
</gene>
<dbReference type="GO" id="GO:0004601">
    <property type="term" value="F:peroxidase activity"/>
    <property type="evidence" value="ECO:0007669"/>
    <property type="project" value="UniProtKB-KW"/>
</dbReference>
<protein>
    <submittedName>
        <fullName evidence="6">Peroxidase</fullName>
    </submittedName>
</protein>
<dbReference type="Proteomes" id="UP000593875">
    <property type="component" value="Chromosome"/>
</dbReference>
<dbReference type="GO" id="GO:0005576">
    <property type="term" value="C:extracellular region"/>
    <property type="evidence" value="ECO:0007669"/>
    <property type="project" value="UniProtKB-SubCell"/>
</dbReference>
<evidence type="ECO:0000256" key="4">
    <source>
        <dbReference type="SAM" id="MobiDB-lite"/>
    </source>
</evidence>
<evidence type="ECO:0000256" key="2">
    <source>
        <dbReference type="ARBA" id="ARBA00022525"/>
    </source>
</evidence>
<sequence>MRKHLLSALAPFGLSLLATTAHADTVTARQPARAPHPDNVFTRMFPGLPSFAPQTGTARAALQRMGARNDLIDAGDKLTDPVQSILNPSVFSPNNPDNPNMTAGMTFLGQFLDHDITFDKKSILNANASPTQTVNFRTAAFDLDSVYGNGPAGSPELYDTGSGRIKFRLERIPGSETVSRHGAMRNDLPRDRAGNAIVAESRNDENLVISQMQVALLSFHNRITDFLAAQPAYRGAPAERIFADARRLVTWHYQWIILHEFLPLTIGQERLDAILRDGLQYYRPQDAVNRFRMGDGHEMPRIPIEFNAAVYRFGHSQVRPSYRANFGPTGGTPFFAFIFDDTENPAAPDPNDLRGGKRAARRFIDWQTFFDFGDGNMRPNKRIDTRLSSPLMNLPGSRAPSPGLPNDGVQALPARTLSRHINFGIPSGQAIARSMHMPVLAPSQLSELAPYALDPRTTLASSTPLFFYILKEAEVMEHGLRLGPVGARIVGEVFVGLLREDPGSWLRAAPQWKPTLPTSHPGDFRMADLLQFAGVVAPL</sequence>
<accession>A0A7L9TZW4</accession>
<feature type="signal peptide" evidence="5">
    <location>
        <begin position="1"/>
        <end position="23"/>
    </location>
</feature>
<organism evidence="6 7">
    <name type="scientific">Massilia litorea</name>
    <dbReference type="NCBI Taxonomy" id="2769491"/>
    <lineage>
        <taxon>Bacteria</taxon>
        <taxon>Pseudomonadati</taxon>
        <taxon>Pseudomonadota</taxon>
        <taxon>Betaproteobacteria</taxon>
        <taxon>Burkholderiales</taxon>
        <taxon>Oxalobacteraceae</taxon>
        <taxon>Telluria group</taxon>
        <taxon>Massilia</taxon>
    </lineage>
</organism>
<dbReference type="Gene3D" id="1.10.640.10">
    <property type="entry name" value="Haem peroxidase domain superfamily, animal type"/>
    <property type="match status" value="1"/>
</dbReference>
<evidence type="ECO:0000256" key="3">
    <source>
        <dbReference type="ARBA" id="ARBA00023180"/>
    </source>
</evidence>
<feature type="region of interest" description="Disordered" evidence="4">
    <location>
        <begin position="387"/>
        <end position="406"/>
    </location>
</feature>
<dbReference type="GO" id="GO:0006979">
    <property type="term" value="P:response to oxidative stress"/>
    <property type="evidence" value="ECO:0007669"/>
    <property type="project" value="InterPro"/>
</dbReference>
<dbReference type="Pfam" id="PF03098">
    <property type="entry name" value="An_peroxidase"/>
    <property type="match status" value="1"/>
</dbReference>
<evidence type="ECO:0000313" key="6">
    <source>
        <dbReference type="EMBL" id="QOL48220.1"/>
    </source>
</evidence>
<keyword evidence="2" id="KW-0964">Secreted</keyword>
<keyword evidence="7" id="KW-1185">Reference proteome</keyword>
<dbReference type="SUPFAM" id="SSF48113">
    <property type="entry name" value="Heme-dependent peroxidases"/>
    <property type="match status" value="1"/>
</dbReference>
<evidence type="ECO:0000256" key="5">
    <source>
        <dbReference type="SAM" id="SignalP"/>
    </source>
</evidence>
<evidence type="ECO:0000256" key="1">
    <source>
        <dbReference type="ARBA" id="ARBA00004613"/>
    </source>
</evidence>
<dbReference type="InterPro" id="IPR019791">
    <property type="entry name" value="Haem_peroxidase_animal"/>
</dbReference>
<dbReference type="KEGG" id="mlir:LPB04_14620"/>
<keyword evidence="3" id="KW-0325">Glycoprotein</keyword>
<dbReference type="PROSITE" id="PS50292">
    <property type="entry name" value="PEROXIDASE_3"/>
    <property type="match status" value="1"/>
</dbReference>
<dbReference type="InterPro" id="IPR037120">
    <property type="entry name" value="Haem_peroxidase_sf_animal"/>
</dbReference>
<dbReference type="InterPro" id="IPR010255">
    <property type="entry name" value="Haem_peroxidase_sf"/>
</dbReference>
<name>A0A7L9TZW4_9BURK</name>
<dbReference type="RefSeq" id="WP_193685266.1">
    <property type="nucleotide sequence ID" value="NZ_CP062941.1"/>
</dbReference>
<dbReference type="AlphaFoldDB" id="A0A7L9TZW4"/>
<keyword evidence="6" id="KW-0575">Peroxidase</keyword>
<dbReference type="PANTHER" id="PTHR11475">
    <property type="entry name" value="OXIDASE/PEROXIDASE"/>
    <property type="match status" value="1"/>
</dbReference>
<proteinExistence type="predicted"/>
<dbReference type="EMBL" id="CP062941">
    <property type="protein sequence ID" value="QOL48220.1"/>
    <property type="molecule type" value="Genomic_DNA"/>
</dbReference>
<dbReference type="CDD" id="cd09819">
    <property type="entry name" value="An_peroxidase_bacterial_1"/>
    <property type="match status" value="1"/>
</dbReference>
<dbReference type="GO" id="GO:0020037">
    <property type="term" value="F:heme binding"/>
    <property type="evidence" value="ECO:0007669"/>
    <property type="project" value="InterPro"/>
</dbReference>